<dbReference type="InterPro" id="IPR000120">
    <property type="entry name" value="Amidase"/>
</dbReference>
<evidence type="ECO:0000256" key="3">
    <source>
        <dbReference type="ARBA" id="ARBA00012922"/>
    </source>
</evidence>
<dbReference type="Gene3D" id="3.90.1300.10">
    <property type="entry name" value="Amidase signature (AS) domain"/>
    <property type="match status" value="1"/>
</dbReference>
<dbReference type="Pfam" id="PF01425">
    <property type="entry name" value="Amidase"/>
    <property type="match status" value="1"/>
</dbReference>
<sequence length="460" mass="47776">MTEDGCHHDSGGTAGGDYPVRYWVVSSYLKGSQLAAAVRDAREHPETLVAAVEQCAASLEQLTPAQHGFSHLAIDSALDTAHRLRKSSQSARSARLFGQLTAVKDLMDVAGMPTAFGSAHRVTMPSASDPFAAALRAAGCVVVGKTQTSEMGMTAYTEPVGMPAVDNPLLPGHTPGGSSGGAAAAVARGVLPFAHGSDGGGSIRVPAAACGLVGLKPPHDASTAKPLAQGFLTRNVADTAYLHNVPLTRIDRQLTIGVTTAALHGDGAPLEDDGPIVHPAHRAAVVQAAGRLRAAGHRIVQLPKPYGPAQFAAFTTVLQQSATAISGEASPIVGWLRQEGRACPPAKAATAKELFVHTRALVAMNWRCDLVITPTLAVPPPQIGRFSQLPPQEDFLAQTRWTPWATLFNLTGDAAINIPQHLPGYGLPVGVQLGAIHANLSTLLSVAALLEAIDQQAHST</sequence>
<evidence type="ECO:0000313" key="6">
    <source>
        <dbReference type="Proteomes" id="UP000269019"/>
    </source>
</evidence>
<accession>A0A3G6J486</accession>
<organism evidence="5 6">
    <name type="scientific">Corynebacterium choanae</name>
    <dbReference type="NCBI Taxonomy" id="1862358"/>
    <lineage>
        <taxon>Bacteria</taxon>
        <taxon>Bacillati</taxon>
        <taxon>Actinomycetota</taxon>
        <taxon>Actinomycetes</taxon>
        <taxon>Mycobacteriales</taxon>
        <taxon>Corynebacteriaceae</taxon>
        <taxon>Corynebacterium</taxon>
    </lineage>
</organism>
<reference evidence="5 6" key="1">
    <citation type="submission" date="2018-11" db="EMBL/GenBank/DDBJ databases">
        <authorList>
            <person name="Kleinhagauer T."/>
            <person name="Glaeser S.P."/>
            <person name="Spergser J."/>
            <person name="Ruckert C."/>
            <person name="Kaempfer P."/>
            <person name="Busse H.-J."/>
        </authorList>
    </citation>
    <scope>NUCLEOTIDE SEQUENCE [LARGE SCALE GENOMIC DNA]</scope>
    <source>
        <strain evidence="5 6">200CH</strain>
    </source>
</reference>
<dbReference type="KEGG" id="ccho:CCHOA_00470"/>
<dbReference type="AlphaFoldDB" id="A0A3G6J486"/>
<evidence type="ECO:0000256" key="2">
    <source>
        <dbReference type="ARBA" id="ARBA00009199"/>
    </source>
</evidence>
<dbReference type="InterPro" id="IPR023631">
    <property type="entry name" value="Amidase_dom"/>
</dbReference>
<gene>
    <name evidence="5" type="primary">nylA</name>
    <name evidence="5" type="ORF">CCHOA_00470</name>
</gene>
<comment type="similarity">
    <text evidence="2">Belongs to the amidase family.</text>
</comment>
<dbReference type="PANTHER" id="PTHR11895">
    <property type="entry name" value="TRANSAMIDASE"/>
    <property type="match status" value="1"/>
</dbReference>
<proteinExistence type="inferred from homology"/>
<dbReference type="EC" id="3.5.1.4" evidence="3"/>
<dbReference type="Proteomes" id="UP000269019">
    <property type="component" value="Chromosome"/>
</dbReference>
<keyword evidence="6" id="KW-1185">Reference proteome</keyword>
<comment type="catalytic activity">
    <reaction evidence="1">
        <text>a monocarboxylic acid amide + H2O = a monocarboxylate + NH4(+)</text>
        <dbReference type="Rhea" id="RHEA:12020"/>
        <dbReference type="ChEBI" id="CHEBI:15377"/>
        <dbReference type="ChEBI" id="CHEBI:28938"/>
        <dbReference type="ChEBI" id="CHEBI:35757"/>
        <dbReference type="ChEBI" id="CHEBI:83628"/>
        <dbReference type="EC" id="3.5.1.4"/>
    </reaction>
</comment>
<keyword evidence="5" id="KW-0378">Hydrolase</keyword>
<dbReference type="GO" id="GO:0004040">
    <property type="term" value="F:amidase activity"/>
    <property type="evidence" value="ECO:0007669"/>
    <property type="project" value="UniProtKB-EC"/>
</dbReference>
<dbReference type="InterPro" id="IPR020556">
    <property type="entry name" value="Amidase_CS"/>
</dbReference>
<dbReference type="EMBL" id="CP033896">
    <property type="protein sequence ID" value="AZA12523.1"/>
    <property type="molecule type" value="Genomic_DNA"/>
</dbReference>
<evidence type="ECO:0000256" key="1">
    <source>
        <dbReference type="ARBA" id="ARBA00001311"/>
    </source>
</evidence>
<protein>
    <recommendedName>
        <fullName evidence="3">amidase</fullName>
        <ecNumber evidence="3">3.5.1.4</ecNumber>
    </recommendedName>
</protein>
<dbReference type="PANTHER" id="PTHR11895:SF7">
    <property type="entry name" value="GLUTAMYL-TRNA(GLN) AMIDOTRANSFERASE SUBUNIT A, MITOCHONDRIAL"/>
    <property type="match status" value="1"/>
</dbReference>
<dbReference type="PROSITE" id="PS00571">
    <property type="entry name" value="AMIDASES"/>
    <property type="match status" value="1"/>
</dbReference>
<evidence type="ECO:0000313" key="5">
    <source>
        <dbReference type="EMBL" id="AZA12523.1"/>
    </source>
</evidence>
<feature type="domain" description="Amidase" evidence="4">
    <location>
        <begin position="51"/>
        <end position="435"/>
    </location>
</feature>
<dbReference type="InterPro" id="IPR036928">
    <property type="entry name" value="AS_sf"/>
</dbReference>
<name>A0A3G6J486_9CORY</name>
<dbReference type="SUPFAM" id="SSF75304">
    <property type="entry name" value="Amidase signature (AS) enzymes"/>
    <property type="match status" value="1"/>
</dbReference>
<evidence type="ECO:0000259" key="4">
    <source>
        <dbReference type="Pfam" id="PF01425"/>
    </source>
</evidence>